<dbReference type="OrthoDB" id="9800680at2"/>
<proteinExistence type="inferred from homology"/>
<dbReference type="Gene3D" id="2.60.120.10">
    <property type="entry name" value="Jelly Rolls"/>
    <property type="match status" value="1"/>
</dbReference>
<dbReference type="InterPro" id="IPR000888">
    <property type="entry name" value="RmlC-like"/>
</dbReference>
<feature type="active site" description="Proton donor" evidence="2">
    <location>
        <position position="133"/>
    </location>
</feature>
<reference evidence="5" key="1">
    <citation type="submission" date="2016-10" db="EMBL/GenBank/DDBJ databases">
        <authorList>
            <person name="Varghese N."/>
            <person name="Submissions S."/>
        </authorList>
    </citation>
    <scope>NUCLEOTIDE SEQUENCE [LARGE SCALE GENOMIC DNA]</scope>
    <source>
        <strain evidence="5">DSM 43163</strain>
    </source>
</reference>
<dbReference type="RefSeq" id="WP_103941971.1">
    <property type="nucleotide sequence ID" value="NZ_FNVO01000016.1"/>
</dbReference>
<gene>
    <name evidence="4" type="ORF">SAMN04489712_11639</name>
</gene>
<dbReference type="PANTHER" id="PTHR21047">
    <property type="entry name" value="DTDP-6-DEOXY-D-GLUCOSE-3,5 EPIMERASE"/>
    <property type="match status" value="1"/>
</dbReference>
<sequence length="217" mass="23521">MRARRLAVTGALEFTPEVIGDDRGVFVSVFHREAFESVHDGPLFPVGQISHSRSHQNVVRGVHYTATPPGSAKYIHCSAGRALDLVVDLRVGSPTFGRWDTVVLDARDFRAVHYPVGVGHAFVALTDNTVLTYLLSQTYVPEHERSVDVLDPALGLPIPVDVEPLMSERDSGAPTLAEARDRGLLPDYHECLLLDKLLNERPVSGPGGPEPDEGGGS</sequence>
<dbReference type="GO" id="GO:0000271">
    <property type="term" value="P:polysaccharide biosynthetic process"/>
    <property type="evidence" value="ECO:0007669"/>
    <property type="project" value="TreeGrafter"/>
</dbReference>
<feature type="site" description="Participates in a stacking interaction with the thymidine ring of dTDP-4-oxo-6-deoxyglucose" evidence="3">
    <location>
        <position position="139"/>
    </location>
</feature>
<dbReference type="SUPFAM" id="SSF51182">
    <property type="entry name" value="RmlC-like cupins"/>
    <property type="match status" value="1"/>
</dbReference>
<keyword evidence="5" id="KW-1185">Reference proteome</keyword>
<evidence type="ECO:0000256" key="3">
    <source>
        <dbReference type="PIRSR" id="PIRSR600888-3"/>
    </source>
</evidence>
<comment type="similarity">
    <text evidence="1">Belongs to the dTDP-4-dehydrorhamnose 3,5-epimerase family.</text>
</comment>
<dbReference type="InterPro" id="IPR014710">
    <property type="entry name" value="RmlC-like_jellyroll"/>
</dbReference>
<dbReference type="InterPro" id="IPR011051">
    <property type="entry name" value="RmlC_Cupin_sf"/>
</dbReference>
<protein>
    <submittedName>
        <fullName evidence="4">Epimerase EvaD</fullName>
    </submittedName>
</protein>
<evidence type="ECO:0000313" key="5">
    <source>
        <dbReference type="Proteomes" id="UP000236723"/>
    </source>
</evidence>
<evidence type="ECO:0000256" key="2">
    <source>
        <dbReference type="PIRSR" id="PIRSR600888-1"/>
    </source>
</evidence>
<name>A0A1H6DEI3_9ACTN</name>
<dbReference type="EMBL" id="FNVO01000016">
    <property type="protein sequence ID" value="SEG83634.1"/>
    <property type="molecule type" value="Genomic_DNA"/>
</dbReference>
<dbReference type="GO" id="GO:0005829">
    <property type="term" value="C:cytosol"/>
    <property type="evidence" value="ECO:0007669"/>
    <property type="project" value="TreeGrafter"/>
</dbReference>
<dbReference type="Pfam" id="PF00908">
    <property type="entry name" value="dTDP_sugar_isom"/>
    <property type="match status" value="1"/>
</dbReference>
<dbReference type="Proteomes" id="UP000236723">
    <property type="component" value="Unassembled WGS sequence"/>
</dbReference>
<organism evidence="4 5">
    <name type="scientific">Thermomonospora echinospora</name>
    <dbReference type="NCBI Taxonomy" id="1992"/>
    <lineage>
        <taxon>Bacteria</taxon>
        <taxon>Bacillati</taxon>
        <taxon>Actinomycetota</taxon>
        <taxon>Actinomycetes</taxon>
        <taxon>Streptosporangiales</taxon>
        <taxon>Thermomonosporaceae</taxon>
        <taxon>Thermomonospora</taxon>
    </lineage>
</organism>
<dbReference type="GO" id="GO:0008830">
    <property type="term" value="F:dTDP-4-dehydrorhamnose 3,5-epimerase activity"/>
    <property type="evidence" value="ECO:0007669"/>
    <property type="project" value="InterPro"/>
</dbReference>
<evidence type="ECO:0000313" key="4">
    <source>
        <dbReference type="EMBL" id="SEG83634.1"/>
    </source>
</evidence>
<dbReference type="GO" id="GO:0019305">
    <property type="term" value="P:dTDP-rhamnose biosynthetic process"/>
    <property type="evidence" value="ECO:0007669"/>
    <property type="project" value="TreeGrafter"/>
</dbReference>
<accession>A0A1H6DEI3</accession>
<dbReference type="AlphaFoldDB" id="A0A1H6DEI3"/>
<feature type="active site" description="Proton acceptor" evidence="2">
    <location>
        <position position="63"/>
    </location>
</feature>
<dbReference type="CDD" id="cd00438">
    <property type="entry name" value="cupin_RmlC"/>
    <property type="match status" value="1"/>
</dbReference>
<evidence type="ECO:0000256" key="1">
    <source>
        <dbReference type="ARBA" id="ARBA00010154"/>
    </source>
</evidence>
<dbReference type="PANTHER" id="PTHR21047:SF2">
    <property type="entry name" value="THYMIDINE DIPHOSPHO-4-KETO-RHAMNOSE 3,5-EPIMERASE"/>
    <property type="match status" value="1"/>
</dbReference>